<dbReference type="Proteomes" id="UP000186955">
    <property type="component" value="Unassembled WGS sequence"/>
</dbReference>
<evidence type="ECO:0000313" key="2">
    <source>
        <dbReference type="Proteomes" id="UP000186955"/>
    </source>
</evidence>
<evidence type="ECO:0000313" key="1">
    <source>
        <dbReference type="EMBL" id="OKP11976.1"/>
    </source>
</evidence>
<gene>
    <name evidence="1" type="ORF">PENSUB_2528</name>
</gene>
<keyword evidence="2" id="KW-1185">Reference proteome</keyword>
<sequence length="165" mass="18347">MSTSKSWFDQGPFRGRFACGSTIITDNRAQWKILERLKQEDLQTTGRGAPSYATLKLRCQQVPFINTDLEDSPTRAAQANTTFEPDELYAYRTLSQNHSKCTPKLLESRKMTQKPAELVPGGFIFFVAWEIVPGLRLGDGTGKVDSRLAVATLPSPVLCLCASFK</sequence>
<comment type="caution">
    <text evidence="1">The sequence shown here is derived from an EMBL/GenBank/DDBJ whole genome shotgun (WGS) entry which is preliminary data.</text>
</comment>
<name>A0A1Q5UHM0_9EURO</name>
<organism evidence="1 2">
    <name type="scientific">Penicillium subrubescens</name>
    <dbReference type="NCBI Taxonomy" id="1316194"/>
    <lineage>
        <taxon>Eukaryota</taxon>
        <taxon>Fungi</taxon>
        <taxon>Dikarya</taxon>
        <taxon>Ascomycota</taxon>
        <taxon>Pezizomycotina</taxon>
        <taxon>Eurotiomycetes</taxon>
        <taxon>Eurotiomycetidae</taxon>
        <taxon>Eurotiales</taxon>
        <taxon>Aspergillaceae</taxon>
        <taxon>Penicillium</taxon>
    </lineage>
</organism>
<dbReference type="AlphaFoldDB" id="A0A1Q5UHM0"/>
<reference evidence="1 2" key="1">
    <citation type="submission" date="2016-10" db="EMBL/GenBank/DDBJ databases">
        <title>Genome sequence of the ascomycete fungus Penicillium subrubescens.</title>
        <authorList>
            <person name="De Vries R.P."/>
            <person name="Peng M."/>
            <person name="Dilokpimol A."/>
            <person name="Hilden K."/>
            <person name="Makela M.R."/>
            <person name="Grigoriev I."/>
            <person name="Riley R."/>
            <person name="Granchi Z."/>
        </authorList>
    </citation>
    <scope>NUCLEOTIDE SEQUENCE [LARGE SCALE GENOMIC DNA]</scope>
    <source>
        <strain evidence="1 2">CBS 132785</strain>
    </source>
</reference>
<accession>A0A1Q5UHM0</accession>
<protein>
    <submittedName>
        <fullName evidence="1">Uncharacterized protein</fullName>
    </submittedName>
</protein>
<proteinExistence type="predicted"/>
<dbReference type="EMBL" id="MNBE01000255">
    <property type="protein sequence ID" value="OKP11976.1"/>
    <property type="molecule type" value="Genomic_DNA"/>
</dbReference>